<feature type="non-terminal residue" evidence="1">
    <location>
        <position position="157"/>
    </location>
</feature>
<evidence type="ECO:0000313" key="2">
    <source>
        <dbReference type="Proteomes" id="UP001166093"/>
    </source>
</evidence>
<comment type="caution">
    <text evidence="1">The sequence shown here is derived from an EMBL/GenBank/DDBJ whole genome shotgun (WGS) entry which is preliminary data.</text>
</comment>
<reference evidence="1" key="1">
    <citation type="journal article" date="2021" name="Cell">
        <title>Tracing the genetic footprints of vertebrate landing in non-teleost ray-finned fishes.</title>
        <authorList>
            <person name="Bi X."/>
            <person name="Wang K."/>
            <person name="Yang L."/>
            <person name="Pan H."/>
            <person name="Jiang H."/>
            <person name="Wei Q."/>
            <person name="Fang M."/>
            <person name="Yu H."/>
            <person name="Zhu C."/>
            <person name="Cai Y."/>
            <person name="He Y."/>
            <person name="Gan X."/>
            <person name="Zeng H."/>
            <person name="Yu D."/>
            <person name="Zhu Y."/>
            <person name="Jiang H."/>
            <person name="Qiu Q."/>
            <person name="Yang H."/>
            <person name="Zhang Y.E."/>
            <person name="Wang W."/>
            <person name="Zhu M."/>
            <person name="He S."/>
            <person name="Zhang G."/>
        </authorList>
    </citation>
    <scope>NUCLEOTIDE SEQUENCE</scope>
    <source>
        <strain evidence="1">Pddl_001</strain>
    </source>
</reference>
<feature type="non-terminal residue" evidence="1">
    <location>
        <position position="1"/>
    </location>
</feature>
<dbReference type="EMBL" id="JAAWVQ010178475">
    <property type="protein sequence ID" value="MBN3288759.1"/>
    <property type="molecule type" value="Genomic_DNA"/>
</dbReference>
<accession>A0ABS2YPS1</accession>
<dbReference type="Proteomes" id="UP001166093">
    <property type="component" value="Unassembled WGS sequence"/>
</dbReference>
<gene>
    <name evidence="1" type="ORF">GTO93_0007043</name>
</gene>
<keyword evidence="2" id="KW-1185">Reference proteome</keyword>
<proteinExistence type="predicted"/>
<protein>
    <submittedName>
        <fullName evidence="1">GT2D2 protein</fullName>
    </submittedName>
</protein>
<name>A0ABS2YPS1_POLSP</name>
<organism evidence="1 2">
    <name type="scientific">Polyodon spathula</name>
    <name type="common">North American paddlefish</name>
    <name type="synonym">Squalus spathula</name>
    <dbReference type="NCBI Taxonomy" id="7913"/>
    <lineage>
        <taxon>Eukaryota</taxon>
        <taxon>Metazoa</taxon>
        <taxon>Chordata</taxon>
        <taxon>Craniata</taxon>
        <taxon>Vertebrata</taxon>
        <taxon>Euteleostomi</taxon>
        <taxon>Actinopterygii</taxon>
        <taxon>Chondrostei</taxon>
        <taxon>Acipenseriformes</taxon>
        <taxon>Polyodontidae</taxon>
        <taxon>Polyodon</taxon>
    </lineage>
</organism>
<dbReference type="PANTHER" id="PTHR45913">
    <property type="entry name" value="EPM2A-INTERACTING PROTEIN 1"/>
    <property type="match status" value="1"/>
</dbReference>
<evidence type="ECO:0000313" key="1">
    <source>
        <dbReference type="EMBL" id="MBN3288759.1"/>
    </source>
</evidence>
<sequence length="157" mass="18159">MSGEKNGLVALVCKKLQKVNCPTSLVTYHCILHLQALCGKVLKMDNIMVMVVKIIHFIRAKIAQLSDAKWLCDFAFLFDITEQLKNLNVKLQGCKQVIIEMCNGVKALQLKLHGWEKYMQQGNLSHFLMCQSVRSSFFQIIWRRCGNCTRRHPDRIY</sequence>
<dbReference type="PANTHER" id="PTHR45913:SF11">
    <property type="entry name" value="EPM2A-INTERACTING PROTEIN 1"/>
    <property type="match status" value="1"/>
</dbReference>